<dbReference type="PANTHER" id="PTHR43304:SF1">
    <property type="entry name" value="PAC DOMAIN-CONTAINING PROTEIN"/>
    <property type="match status" value="1"/>
</dbReference>
<dbReference type="SMART" id="SM00387">
    <property type="entry name" value="HATPase_c"/>
    <property type="match status" value="1"/>
</dbReference>
<protein>
    <recommendedName>
        <fullName evidence="2">histidine kinase</fullName>
        <ecNumber evidence="2">2.7.13.3</ecNumber>
    </recommendedName>
</protein>
<dbReference type="Pfam" id="PF00512">
    <property type="entry name" value="HisKA"/>
    <property type="match status" value="1"/>
</dbReference>
<keyword evidence="3" id="KW-0597">Phosphoprotein</keyword>
<dbReference type="InterPro" id="IPR003594">
    <property type="entry name" value="HATPase_dom"/>
</dbReference>
<gene>
    <name evidence="7" type="ordered locus">Slin_2176</name>
</gene>
<dbReference type="PRINTS" id="PR00344">
    <property type="entry name" value="BCTRLSENSOR"/>
</dbReference>
<evidence type="ECO:0000313" key="8">
    <source>
        <dbReference type="Proteomes" id="UP000002028"/>
    </source>
</evidence>
<dbReference type="KEGG" id="sli:Slin_2176"/>
<dbReference type="CDD" id="cd00082">
    <property type="entry name" value="HisKA"/>
    <property type="match status" value="1"/>
</dbReference>
<dbReference type="InterPro" id="IPR035965">
    <property type="entry name" value="PAS-like_dom_sf"/>
</dbReference>
<reference evidence="7 8" key="1">
    <citation type="journal article" date="2010" name="Stand. Genomic Sci.">
        <title>Complete genome sequence of Spirosoma linguale type strain (1).</title>
        <authorList>
            <person name="Lail K."/>
            <person name="Sikorski J."/>
            <person name="Saunders E."/>
            <person name="Lapidus A."/>
            <person name="Glavina Del Rio T."/>
            <person name="Copeland A."/>
            <person name="Tice H."/>
            <person name="Cheng J.-F."/>
            <person name="Lucas S."/>
            <person name="Nolan M."/>
            <person name="Bruce D."/>
            <person name="Goodwin L."/>
            <person name="Pitluck S."/>
            <person name="Ivanova N."/>
            <person name="Mavromatis K."/>
            <person name="Ovchinnikova G."/>
            <person name="Pati A."/>
            <person name="Chen A."/>
            <person name="Palaniappan K."/>
            <person name="Land M."/>
            <person name="Hauser L."/>
            <person name="Chang Y.-J."/>
            <person name="Jeffries C.D."/>
            <person name="Chain P."/>
            <person name="Brettin T."/>
            <person name="Detter J.C."/>
            <person name="Schuetze A."/>
            <person name="Rohde M."/>
            <person name="Tindall B.J."/>
            <person name="Goeker M."/>
            <person name="Bristow J."/>
            <person name="Eisen J.A."/>
            <person name="Markowitz V."/>
            <person name="Hugenholtz P."/>
            <person name="Kyrpides N.C."/>
            <person name="Klenk H.-P."/>
            <person name="Chen F."/>
        </authorList>
    </citation>
    <scope>NUCLEOTIDE SEQUENCE [LARGE SCALE GENOMIC DNA]</scope>
    <source>
        <strain evidence="8">ATCC 33905 / DSM 74 / LMG 10896 / Claus 1</strain>
    </source>
</reference>
<dbReference type="InterPro" id="IPR003661">
    <property type="entry name" value="HisK_dim/P_dom"/>
</dbReference>
<dbReference type="AlphaFoldDB" id="D2QDS1"/>
<evidence type="ECO:0000256" key="1">
    <source>
        <dbReference type="ARBA" id="ARBA00000085"/>
    </source>
</evidence>
<dbReference type="HOGENOM" id="CLU_000445_114_71_10"/>
<dbReference type="SMART" id="SM00388">
    <property type="entry name" value="HisKA"/>
    <property type="match status" value="1"/>
</dbReference>
<dbReference type="Gene3D" id="3.30.450.20">
    <property type="entry name" value="PAS domain"/>
    <property type="match status" value="2"/>
</dbReference>
<dbReference type="RefSeq" id="WP_012926745.1">
    <property type="nucleotide sequence ID" value="NC_013730.1"/>
</dbReference>
<dbReference type="Gene3D" id="3.30.565.10">
    <property type="entry name" value="Histidine kinase-like ATPase, C-terminal domain"/>
    <property type="match status" value="1"/>
</dbReference>
<dbReference type="InterPro" id="IPR004358">
    <property type="entry name" value="Sig_transdc_His_kin-like_C"/>
</dbReference>
<dbReference type="InterPro" id="IPR036097">
    <property type="entry name" value="HisK_dim/P_sf"/>
</dbReference>
<feature type="domain" description="Histidine kinase" evidence="6">
    <location>
        <begin position="294"/>
        <end position="520"/>
    </location>
</feature>
<dbReference type="SUPFAM" id="SSF55785">
    <property type="entry name" value="PYP-like sensor domain (PAS domain)"/>
    <property type="match status" value="1"/>
</dbReference>
<dbReference type="EC" id="2.7.13.3" evidence="2"/>
<dbReference type="SUPFAM" id="SSF55874">
    <property type="entry name" value="ATPase domain of HSP90 chaperone/DNA topoisomerase II/histidine kinase"/>
    <property type="match status" value="1"/>
</dbReference>
<accession>D2QDS1</accession>
<keyword evidence="5 7" id="KW-0418">Kinase</keyword>
<evidence type="ECO:0000256" key="5">
    <source>
        <dbReference type="ARBA" id="ARBA00022777"/>
    </source>
</evidence>
<keyword evidence="8" id="KW-1185">Reference proteome</keyword>
<comment type="catalytic activity">
    <reaction evidence="1">
        <text>ATP + protein L-histidine = ADP + protein N-phospho-L-histidine.</text>
        <dbReference type="EC" id="2.7.13.3"/>
    </reaction>
</comment>
<proteinExistence type="predicted"/>
<dbReference type="Gene3D" id="1.10.287.130">
    <property type="match status" value="1"/>
</dbReference>
<evidence type="ECO:0000256" key="2">
    <source>
        <dbReference type="ARBA" id="ARBA00012438"/>
    </source>
</evidence>
<dbReference type="Pfam" id="PF02518">
    <property type="entry name" value="HATPase_c"/>
    <property type="match status" value="1"/>
</dbReference>
<name>D2QDS1_SPILD</name>
<keyword evidence="4" id="KW-0808">Transferase</keyword>
<dbReference type="GO" id="GO:0000155">
    <property type="term" value="F:phosphorelay sensor kinase activity"/>
    <property type="evidence" value="ECO:0007669"/>
    <property type="project" value="InterPro"/>
</dbReference>
<dbReference type="InterPro" id="IPR005467">
    <property type="entry name" value="His_kinase_dom"/>
</dbReference>
<dbReference type="PROSITE" id="PS50109">
    <property type="entry name" value="HIS_KIN"/>
    <property type="match status" value="1"/>
</dbReference>
<sequence length="520" mass="58043">MRNIPPINSESLAFHSLLINAIPGNNLVLLPDAPTFTIVAVSQDYLTALKLQREPLLGCGLFEVFFSDGRNQAAAQQLRQSLTQVVETKQPQSITNLRYERSYFQTYLLEGSAWRVANKPVIGPQGELLYIINTVEDITTEVQLVEAAQANRYLQTIINLFKEPMQVLQPVEEQDEIIDFRFTLTNQAYAAYANSTPERLAGKRVSEVFPGYKETASFSNPVETYKTGKPLTFEIHYDQDGLDLYNLMSTAKLGEEVVIHFTDFTHLRHLQLQLESKIRELNGSNQSLQEFAYVASHDLQEPLRKIQSFGDLLASQYADALGDGAAYVHRMQTAATRMSVLIRDLLDYSRLSTRPDQTTPVSLTDVLAVSLADLDLLIEETGAQVTVDSLPTVLGDLRQLGQLFQNLLSNALKFRRVDIPSRIEVRYRLVRGGELTFSGQPSQTAAAYHLIEVSDNGIGFEEQYRDRIFQVFQRLHGKNEFTGTGIGLAICEKVVTNHGGVITASSQPGQGATFSIYLPA</sequence>
<dbReference type="eggNOG" id="COG4251">
    <property type="taxonomic scope" value="Bacteria"/>
</dbReference>
<dbReference type="EMBL" id="CP001769">
    <property type="protein sequence ID" value="ADB38201.1"/>
    <property type="molecule type" value="Genomic_DNA"/>
</dbReference>
<dbReference type="InterPro" id="IPR052162">
    <property type="entry name" value="Sensor_kinase/Photoreceptor"/>
</dbReference>
<dbReference type="STRING" id="504472.Slin_2176"/>
<organism evidence="7 8">
    <name type="scientific">Spirosoma linguale (strain ATCC 33905 / DSM 74 / LMG 10896 / Claus 1)</name>
    <dbReference type="NCBI Taxonomy" id="504472"/>
    <lineage>
        <taxon>Bacteria</taxon>
        <taxon>Pseudomonadati</taxon>
        <taxon>Bacteroidota</taxon>
        <taxon>Cytophagia</taxon>
        <taxon>Cytophagales</taxon>
        <taxon>Cytophagaceae</taxon>
        <taxon>Spirosoma</taxon>
    </lineage>
</organism>
<dbReference type="SUPFAM" id="SSF47384">
    <property type="entry name" value="Homodimeric domain of signal transducing histidine kinase"/>
    <property type="match status" value="1"/>
</dbReference>
<dbReference type="Proteomes" id="UP000002028">
    <property type="component" value="Chromosome"/>
</dbReference>
<evidence type="ECO:0000256" key="4">
    <source>
        <dbReference type="ARBA" id="ARBA00022679"/>
    </source>
</evidence>
<evidence type="ECO:0000256" key="3">
    <source>
        <dbReference type="ARBA" id="ARBA00022553"/>
    </source>
</evidence>
<evidence type="ECO:0000259" key="6">
    <source>
        <dbReference type="PROSITE" id="PS50109"/>
    </source>
</evidence>
<dbReference type="PANTHER" id="PTHR43304">
    <property type="entry name" value="PHYTOCHROME-LIKE PROTEIN CPH1"/>
    <property type="match status" value="1"/>
</dbReference>
<evidence type="ECO:0000313" key="7">
    <source>
        <dbReference type="EMBL" id="ADB38201.1"/>
    </source>
</evidence>
<dbReference type="InterPro" id="IPR036890">
    <property type="entry name" value="HATPase_C_sf"/>
</dbReference>